<evidence type="ECO:0000313" key="3">
    <source>
        <dbReference type="Proteomes" id="UP000050761"/>
    </source>
</evidence>
<evidence type="ECO:0000313" key="2">
    <source>
        <dbReference type="EMBL" id="VDP24010.1"/>
    </source>
</evidence>
<name>A0A183GFP9_HELPZ</name>
<accession>A0A3P8C0G6</accession>
<proteinExistence type="predicted"/>
<evidence type="ECO:0000256" key="1">
    <source>
        <dbReference type="SAM" id="MobiDB-lite"/>
    </source>
</evidence>
<feature type="region of interest" description="Disordered" evidence="1">
    <location>
        <begin position="91"/>
        <end position="110"/>
    </location>
</feature>
<evidence type="ECO:0000313" key="4">
    <source>
        <dbReference type="WBParaSite" id="HPBE_0002123901-mRNA-1"/>
    </source>
</evidence>
<dbReference type="OrthoDB" id="8626508at2759"/>
<gene>
    <name evidence="2" type="ORF">HPBE_LOCUS21238</name>
</gene>
<feature type="compositionally biased region" description="Pro residues" evidence="1">
    <location>
        <begin position="99"/>
        <end position="110"/>
    </location>
</feature>
<keyword evidence="3" id="KW-1185">Reference proteome</keyword>
<dbReference type="WBParaSite" id="HPBE_0002123901-mRNA-1">
    <property type="protein sequence ID" value="HPBE_0002123901-mRNA-1"/>
    <property type="gene ID" value="HPBE_0002123901"/>
</dbReference>
<dbReference type="AlphaFoldDB" id="A0A183GFP9"/>
<reference evidence="2 3" key="1">
    <citation type="submission" date="2018-11" db="EMBL/GenBank/DDBJ databases">
        <authorList>
            <consortium name="Pathogen Informatics"/>
        </authorList>
    </citation>
    <scope>NUCLEOTIDE SEQUENCE [LARGE SCALE GENOMIC DNA]</scope>
</reference>
<organism evidence="3 4">
    <name type="scientific">Heligmosomoides polygyrus</name>
    <name type="common">Parasitic roundworm</name>
    <dbReference type="NCBI Taxonomy" id="6339"/>
    <lineage>
        <taxon>Eukaryota</taxon>
        <taxon>Metazoa</taxon>
        <taxon>Ecdysozoa</taxon>
        <taxon>Nematoda</taxon>
        <taxon>Chromadorea</taxon>
        <taxon>Rhabditida</taxon>
        <taxon>Rhabditina</taxon>
        <taxon>Rhabditomorpha</taxon>
        <taxon>Strongyloidea</taxon>
        <taxon>Heligmosomidae</taxon>
        <taxon>Heligmosomoides</taxon>
    </lineage>
</organism>
<protein>
    <submittedName>
        <fullName evidence="4">Collagen alpha-1(I) chain-like</fullName>
    </submittedName>
</protein>
<reference evidence="4" key="2">
    <citation type="submission" date="2019-09" db="UniProtKB">
        <authorList>
            <consortium name="WormBaseParasite"/>
        </authorList>
    </citation>
    <scope>IDENTIFICATION</scope>
</reference>
<sequence>MIVESAVLHWPNLLLTLLIVVAFTHIHIRIADVESRCKSQEAASRTREKRQIHRIINKTVNGNHLWMSSMSRIKARELVEKCLDLHQYCTDLDSSDRGPPGPPGPRGPPG</sequence>
<dbReference type="Proteomes" id="UP000050761">
    <property type="component" value="Unassembled WGS sequence"/>
</dbReference>
<accession>A0A183GFP9</accession>
<dbReference type="EMBL" id="UZAH01032819">
    <property type="protein sequence ID" value="VDP24010.1"/>
    <property type="molecule type" value="Genomic_DNA"/>
</dbReference>